<dbReference type="InterPro" id="IPR011009">
    <property type="entry name" value="Kinase-like_dom_sf"/>
</dbReference>
<dbReference type="PROSITE" id="PS50011">
    <property type="entry name" value="PROTEIN_KINASE_DOM"/>
    <property type="match status" value="1"/>
</dbReference>
<dbReference type="PANTHER" id="PTHR24361:SF762">
    <property type="entry name" value="MITOGEN-ACTIVATED PROTEIN KINASE KINASE 5"/>
    <property type="match status" value="1"/>
</dbReference>
<dbReference type="Proteomes" id="UP001630127">
    <property type="component" value="Unassembled WGS sequence"/>
</dbReference>
<evidence type="ECO:0000313" key="3">
    <source>
        <dbReference type="Proteomes" id="UP001630127"/>
    </source>
</evidence>
<dbReference type="InterPro" id="IPR053235">
    <property type="entry name" value="Ser_Thr_kinase"/>
</dbReference>
<keyword evidence="3" id="KW-1185">Reference proteome</keyword>
<dbReference type="EMBL" id="JBJUIK010000003">
    <property type="protein sequence ID" value="KAL3533403.1"/>
    <property type="molecule type" value="Genomic_DNA"/>
</dbReference>
<gene>
    <name evidence="2" type="ORF">ACH5RR_006924</name>
</gene>
<dbReference type="Gene3D" id="3.30.200.20">
    <property type="entry name" value="Phosphorylase Kinase, domain 1"/>
    <property type="match status" value="1"/>
</dbReference>
<dbReference type="Pfam" id="PF00069">
    <property type="entry name" value="Pkinase"/>
    <property type="match status" value="1"/>
</dbReference>
<proteinExistence type="predicted"/>
<dbReference type="InterPro" id="IPR000719">
    <property type="entry name" value="Prot_kinase_dom"/>
</dbReference>
<organism evidence="2 3">
    <name type="scientific">Cinchona calisaya</name>
    <dbReference type="NCBI Taxonomy" id="153742"/>
    <lineage>
        <taxon>Eukaryota</taxon>
        <taxon>Viridiplantae</taxon>
        <taxon>Streptophyta</taxon>
        <taxon>Embryophyta</taxon>
        <taxon>Tracheophyta</taxon>
        <taxon>Spermatophyta</taxon>
        <taxon>Magnoliopsida</taxon>
        <taxon>eudicotyledons</taxon>
        <taxon>Gunneridae</taxon>
        <taxon>Pentapetalae</taxon>
        <taxon>asterids</taxon>
        <taxon>lamiids</taxon>
        <taxon>Gentianales</taxon>
        <taxon>Rubiaceae</taxon>
        <taxon>Cinchonoideae</taxon>
        <taxon>Cinchoneae</taxon>
        <taxon>Cinchona</taxon>
    </lineage>
</organism>
<comment type="caution">
    <text evidence="2">The sequence shown here is derived from an EMBL/GenBank/DDBJ whole genome shotgun (WGS) entry which is preliminary data.</text>
</comment>
<dbReference type="SUPFAM" id="SSF56112">
    <property type="entry name" value="Protein kinase-like (PK-like)"/>
    <property type="match status" value="1"/>
</dbReference>
<name>A0ABD3AQP0_9GENT</name>
<evidence type="ECO:0000259" key="1">
    <source>
        <dbReference type="PROSITE" id="PS50011"/>
    </source>
</evidence>
<protein>
    <recommendedName>
        <fullName evidence="1">Protein kinase domain-containing protein</fullName>
    </recommendedName>
</protein>
<dbReference type="Gene3D" id="1.10.510.10">
    <property type="entry name" value="Transferase(Phosphotransferase) domain 1"/>
    <property type="match status" value="1"/>
</dbReference>
<evidence type="ECO:0000313" key="2">
    <source>
        <dbReference type="EMBL" id="KAL3533403.1"/>
    </source>
</evidence>
<feature type="domain" description="Protein kinase" evidence="1">
    <location>
        <begin position="13"/>
        <end position="167"/>
    </location>
</feature>
<sequence length="167" mass="19412">MSSTTLLLDSTELEKTSLLEEDEQIKLFKIHHRVNGRRYILTILHFNQHESISTDFQQEFKIIQDLDHPNIVKCYEVSAQNDGIHFLNEFLTSPSLRGSHITDESLLSHLTRQVLFALSCLHQRKIVHGAIRLSRLFMNTRTGCAKIMGCMVPWFKYSRVVHGFIFL</sequence>
<dbReference type="PANTHER" id="PTHR24361">
    <property type="entry name" value="MITOGEN-ACTIVATED KINASE KINASE KINASE"/>
    <property type="match status" value="1"/>
</dbReference>
<dbReference type="AlphaFoldDB" id="A0ABD3AQP0"/>
<accession>A0ABD3AQP0</accession>
<reference evidence="2 3" key="1">
    <citation type="submission" date="2024-11" db="EMBL/GenBank/DDBJ databases">
        <title>A near-complete genome assembly of Cinchona calisaya.</title>
        <authorList>
            <person name="Lian D.C."/>
            <person name="Zhao X.W."/>
            <person name="Wei L."/>
        </authorList>
    </citation>
    <scope>NUCLEOTIDE SEQUENCE [LARGE SCALE GENOMIC DNA]</scope>
    <source>
        <tissue evidence="2">Nenye</tissue>
    </source>
</reference>